<organism evidence="2 3">
    <name type="scientific">Vallitalea longa</name>
    <dbReference type="NCBI Taxonomy" id="2936439"/>
    <lineage>
        <taxon>Bacteria</taxon>
        <taxon>Bacillati</taxon>
        <taxon>Bacillota</taxon>
        <taxon>Clostridia</taxon>
        <taxon>Lachnospirales</taxon>
        <taxon>Vallitaleaceae</taxon>
        <taxon>Vallitalea</taxon>
    </lineage>
</organism>
<dbReference type="GO" id="GO:0016747">
    <property type="term" value="F:acyltransferase activity, transferring groups other than amino-acyl groups"/>
    <property type="evidence" value="ECO:0007669"/>
    <property type="project" value="InterPro"/>
</dbReference>
<dbReference type="AlphaFoldDB" id="A0A9W5YGH6"/>
<feature type="domain" description="N-acetyltransferase" evidence="1">
    <location>
        <begin position="3"/>
        <end position="153"/>
    </location>
</feature>
<evidence type="ECO:0000313" key="3">
    <source>
        <dbReference type="Proteomes" id="UP001144256"/>
    </source>
</evidence>
<evidence type="ECO:0000313" key="2">
    <source>
        <dbReference type="EMBL" id="GKX30763.1"/>
    </source>
</evidence>
<dbReference type="PANTHER" id="PTHR43451:SF1">
    <property type="entry name" value="ACETYLTRANSFERASE"/>
    <property type="match status" value="1"/>
</dbReference>
<gene>
    <name evidence="2" type="ORF">SH1V18_32430</name>
</gene>
<evidence type="ECO:0000259" key="1">
    <source>
        <dbReference type="PROSITE" id="PS51186"/>
    </source>
</evidence>
<reference evidence="2" key="1">
    <citation type="submission" date="2022-06" db="EMBL/GenBank/DDBJ databases">
        <title>Vallitalea longa sp. nov., an anaerobic bacterium isolated from marine sediment.</title>
        <authorList>
            <person name="Hirano S."/>
            <person name="Terahara T."/>
            <person name="Mori K."/>
            <person name="Hamada M."/>
            <person name="Matsumoto R."/>
            <person name="Kobayashi T."/>
        </authorList>
    </citation>
    <scope>NUCLEOTIDE SEQUENCE</scope>
    <source>
        <strain evidence="2">SH18-1</strain>
    </source>
</reference>
<dbReference type="Proteomes" id="UP001144256">
    <property type="component" value="Unassembled WGS sequence"/>
</dbReference>
<keyword evidence="3" id="KW-1185">Reference proteome</keyword>
<dbReference type="RefSeq" id="WP_281817233.1">
    <property type="nucleotide sequence ID" value="NZ_BRLB01000011.1"/>
</dbReference>
<sequence>MDIEIKMIEYGDIIKAMKLIEEVFNEFVAHDYTQKGIKTFKEEFINNDDFIDKFSDGREKMYGAYVGEQLAGVLSISNHNTISCIFVKKEFHRMGIGTRLINRIIEEVKNSGVRRIRLNASLYAVPFYHAVGFDEMGDVCEYKGIKYMPMELDILQ</sequence>
<dbReference type="SUPFAM" id="SSF55729">
    <property type="entry name" value="Acyl-CoA N-acyltransferases (Nat)"/>
    <property type="match status" value="1"/>
</dbReference>
<dbReference type="EMBL" id="BRLB01000011">
    <property type="protein sequence ID" value="GKX30763.1"/>
    <property type="molecule type" value="Genomic_DNA"/>
</dbReference>
<dbReference type="PANTHER" id="PTHR43451">
    <property type="entry name" value="ACETYLTRANSFERASE (GNAT) FAMILY PROTEIN"/>
    <property type="match status" value="1"/>
</dbReference>
<protein>
    <submittedName>
        <fullName evidence="2">N-acetyltransferase</fullName>
    </submittedName>
</protein>
<dbReference type="Pfam" id="PF13673">
    <property type="entry name" value="Acetyltransf_10"/>
    <property type="match status" value="1"/>
</dbReference>
<dbReference type="InterPro" id="IPR052564">
    <property type="entry name" value="N-acetyltrans/Recomb-assoc"/>
</dbReference>
<comment type="caution">
    <text evidence="2">The sequence shown here is derived from an EMBL/GenBank/DDBJ whole genome shotgun (WGS) entry which is preliminary data.</text>
</comment>
<dbReference type="InterPro" id="IPR016181">
    <property type="entry name" value="Acyl_CoA_acyltransferase"/>
</dbReference>
<dbReference type="Gene3D" id="3.40.630.30">
    <property type="match status" value="1"/>
</dbReference>
<dbReference type="InterPro" id="IPR000182">
    <property type="entry name" value="GNAT_dom"/>
</dbReference>
<proteinExistence type="predicted"/>
<dbReference type="CDD" id="cd04301">
    <property type="entry name" value="NAT_SF"/>
    <property type="match status" value="1"/>
</dbReference>
<accession>A0A9W5YGH6</accession>
<dbReference type="PROSITE" id="PS51186">
    <property type="entry name" value="GNAT"/>
    <property type="match status" value="1"/>
</dbReference>
<name>A0A9W5YGH6_9FIRM</name>